<comment type="caution">
    <text evidence="2">The sequence shown here is derived from an EMBL/GenBank/DDBJ whole genome shotgun (WGS) entry which is preliminary data.</text>
</comment>
<accession>A0A6L2LD06</accession>
<dbReference type="EMBL" id="BKCJ010004207">
    <property type="protein sequence ID" value="GEU59643.1"/>
    <property type="molecule type" value="Genomic_DNA"/>
</dbReference>
<feature type="compositionally biased region" description="Polar residues" evidence="1">
    <location>
        <begin position="130"/>
        <end position="145"/>
    </location>
</feature>
<dbReference type="InterPro" id="IPR021109">
    <property type="entry name" value="Peptidase_aspartic_dom_sf"/>
</dbReference>
<proteinExistence type="predicted"/>
<evidence type="ECO:0000313" key="2">
    <source>
        <dbReference type="EMBL" id="GEU59643.1"/>
    </source>
</evidence>
<evidence type="ECO:0000256" key="1">
    <source>
        <dbReference type="SAM" id="MobiDB-lite"/>
    </source>
</evidence>
<organism evidence="2">
    <name type="scientific">Tanacetum cinerariifolium</name>
    <name type="common">Dalmatian daisy</name>
    <name type="synonym">Chrysanthemum cinerariifolium</name>
    <dbReference type="NCBI Taxonomy" id="118510"/>
    <lineage>
        <taxon>Eukaryota</taxon>
        <taxon>Viridiplantae</taxon>
        <taxon>Streptophyta</taxon>
        <taxon>Embryophyta</taxon>
        <taxon>Tracheophyta</taxon>
        <taxon>Spermatophyta</taxon>
        <taxon>Magnoliopsida</taxon>
        <taxon>eudicotyledons</taxon>
        <taxon>Gunneridae</taxon>
        <taxon>Pentapetalae</taxon>
        <taxon>asterids</taxon>
        <taxon>campanulids</taxon>
        <taxon>Asterales</taxon>
        <taxon>Asteraceae</taxon>
        <taxon>Asteroideae</taxon>
        <taxon>Anthemideae</taxon>
        <taxon>Anthemidinae</taxon>
        <taxon>Tanacetum</taxon>
    </lineage>
</organism>
<protein>
    <submittedName>
        <fullName evidence="2">Retrotransposon Orf1</fullName>
    </submittedName>
</protein>
<dbReference type="Gene3D" id="2.40.70.10">
    <property type="entry name" value="Acid Proteases"/>
    <property type="match status" value="1"/>
</dbReference>
<gene>
    <name evidence="2" type="ORF">Tci_031621</name>
</gene>
<sequence>MGDENPIRTLRDYSKPSHDGYRNTIELLVGNNVNEPRDFPKPVKAIALPQDVPSTFDRRLIELKNQVQRLMEAHRAPTQPTQVNKVTILCEIYSGPHDTQYCMEDPQQAFVEYASSRTDKAGGKWYTFKPEQNNLGDTYNPSWRSHPNLRKNNDSSEGEPEEEETTTTKEVEAEYFDIFPTRSELAYHKYLMCCLIPLIFLRNLIITQGSPSNLKIPCNIGHVHVEKAYIDPNSPLNIMTRMMYNWIMRRRFDPRENSNRGVSNFIGRIKGMHVFIGNFTYIVDFIIVEEISSIINSRFSQVVLGKPYVEISNMTHDAPKGVVRFTNRIDEVAYKIPHMIEQYNSQSDLEKEHTKSVYLKNEEDKRRGVEYVMSKILGFYKECLELGREYATGIDDEGEVT</sequence>
<feature type="compositionally biased region" description="Acidic residues" evidence="1">
    <location>
        <begin position="156"/>
        <end position="165"/>
    </location>
</feature>
<reference evidence="2" key="1">
    <citation type="journal article" date="2019" name="Sci. Rep.">
        <title>Draft genome of Tanacetum cinerariifolium, the natural source of mosquito coil.</title>
        <authorList>
            <person name="Yamashiro T."/>
            <person name="Shiraishi A."/>
            <person name="Satake H."/>
            <person name="Nakayama K."/>
        </authorList>
    </citation>
    <scope>NUCLEOTIDE SEQUENCE</scope>
</reference>
<name>A0A6L2LD06_TANCI</name>
<dbReference type="AlphaFoldDB" id="A0A6L2LD06"/>
<feature type="region of interest" description="Disordered" evidence="1">
    <location>
        <begin position="125"/>
        <end position="169"/>
    </location>
</feature>